<dbReference type="Gene3D" id="2.40.50.40">
    <property type="match status" value="4"/>
</dbReference>
<dbReference type="InterPro" id="IPR017984">
    <property type="entry name" value="Chromo_dom_subgr"/>
</dbReference>
<feature type="compositionally biased region" description="Basic and acidic residues" evidence="3">
    <location>
        <begin position="123"/>
        <end position="141"/>
    </location>
</feature>
<feature type="domain" description="Chromo" evidence="4">
    <location>
        <begin position="223"/>
        <end position="254"/>
    </location>
</feature>
<sequence>MLQWPRFLQKSNPTTSASNQMGLCVDRMSKKTKSKDEASTNDEPEEFTVEKVLDKRIRQNRVEYFLKWKGYPDSENTWEPSENLDCPELIQAFEDKRKEEQKKDKKRKVNGAEMDFSSKKKKKVEEDNRQRGFDRGLDPEKIIGATDSGGELMFLIKWKGSDEADLVPARIANVKCPQVVIKFYEERLTWHTSPSHGEEGEEKIFSLANVAPLMPHHQVNCSSENTWEPSENLDCPELIQAFEDKRKEEQKKDKKRKVNGAEMDFSSKKKKKVEVRISYIEMLPDYRSNRLRWRADVPHQVVSWGDPRSPSPLMWMDGWCRKGSDEADLVPARIANVKCPQVVIKFYEERLTWHTSPPMERKGRRLKSPKCAVTPCFLGIE</sequence>
<evidence type="ECO:0000256" key="3">
    <source>
        <dbReference type="SAM" id="MobiDB-lite"/>
    </source>
</evidence>
<dbReference type="CDD" id="cd00034">
    <property type="entry name" value="CSD"/>
    <property type="match status" value="2"/>
</dbReference>
<dbReference type="SMART" id="SM00298">
    <property type="entry name" value="CHROMO"/>
    <property type="match status" value="3"/>
</dbReference>
<dbReference type="SUPFAM" id="SSF54160">
    <property type="entry name" value="Chromo domain-like"/>
    <property type="match status" value="4"/>
</dbReference>
<dbReference type="InterPro" id="IPR000953">
    <property type="entry name" value="Chromo/chromo_shadow_dom"/>
</dbReference>
<keyword evidence="2" id="KW-0539">Nucleus</keyword>
<proteinExistence type="predicted"/>
<dbReference type="SMART" id="SM00300">
    <property type="entry name" value="ChSh"/>
    <property type="match status" value="2"/>
</dbReference>
<dbReference type="Pfam" id="PF01393">
    <property type="entry name" value="Chromo_shadow"/>
    <property type="match status" value="2"/>
</dbReference>
<organism evidence="5 6">
    <name type="scientific">Cordylochernes scorpioides</name>
    <dbReference type="NCBI Taxonomy" id="51811"/>
    <lineage>
        <taxon>Eukaryota</taxon>
        <taxon>Metazoa</taxon>
        <taxon>Ecdysozoa</taxon>
        <taxon>Arthropoda</taxon>
        <taxon>Chelicerata</taxon>
        <taxon>Arachnida</taxon>
        <taxon>Pseudoscorpiones</taxon>
        <taxon>Cheliferoidea</taxon>
        <taxon>Chernetidae</taxon>
        <taxon>Cordylochernes</taxon>
    </lineage>
</organism>
<feature type="region of interest" description="Disordered" evidence="3">
    <location>
        <begin position="97"/>
        <end position="142"/>
    </location>
</feature>
<accession>A0ABY6KLL7</accession>
<dbReference type="PANTHER" id="PTHR22812">
    <property type="entry name" value="CHROMOBOX PROTEIN"/>
    <property type="match status" value="1"/>
</dbReference>
<feature type="non-terminal residue" evidence="5">
    <location>
        <position position="381"/>
    </location>
</feature>
<name>A0ABY6KLL7_9ARAC</name>
<evidence type="ECO:0000313" key="6">
    <source>
        <dbReference type="Proteomes" id="UP001235939"/>
    </source>
</evidence>
<dbReference type="EMBL" id="CP092868">
    <property type="protein sequence ID" value="UYV69533.1"/>
    <property type="molecule type" value="Genomic_DNA"/>
</dbReference>
<gene>
    <name evidence="5" type="ORF">LAZ67_6003916</name>
</gene>
<feature type="compositionally biased region" description="Polar residues" evidence="3">
    <location>
        <begin position="9"/>
        <end position="21"/>
    </location>
</feature>
<dbReference type="InterPro" id="IPR023779">
    <property type="entry name" value="Chromodomain_CS"/>
</dbReference>
<evidence type="ECO:0000313" key="5">
    <source>
        <dbReference type="EMBL" id="UYV69533.1"/>
    </source>
</evidence>
<dbReference type="PROSITE" id="PS00598">
    <property type="entry name" value="CHROMO_1"/>
    <property type="match status" value="1"/>
</dbReference>
<dbReference type="InterPro" id="IPR008251">
    <property type="entry name" value="Chromo_shadow_dom"/>
</dbReference>
<evidence type="ECO:0000256" key="2">
    <source>
        <dbReference type="ARBA" id="ARBA00023242"/>
    </source>
</evidence>
<dbReference type="CDD" id="cd18631">
    <property type="entry name" value="CD_HP1_like"/>
    <property type="match status" value="1"/>
</dbReference>
<dbReference type="Proteomes" id="UP001235939">
    <property type="component" value="Chromosome 06"/>
</dbReference>
<reference evidence="5 6" key="1">
    <citation type="submission" date="2022-01" db="EMBL/GenBank/DDBJ databases">
        <title>A chromosomal length assembly of Cordylochernes scorpioides.</title>
        <authorList>
            <person name="Zeh D."/>
            <person name="Zeh J."/>
        </authorList>
    </citation>
    <scope>NUCLEOTIDE SEQUENCE [LARGE SCALE GENOMIC DNA]</scope>
    <source>
        <strain evidence="5">IN4F17</strain>
        <tissue evidence="5">Whole Body</tissue>
    </source>
</reference>
<feature type="region of interest" description="Disordered" evidence="3">
    <location>
        <begin position="1"/>
        <end position="46"/>
    </location>
</feature>
<protein>
    <submittedName>
        <fullName evidence="5">CBX1</fullName>
    </submittedName>
</protein>
<evidence type="ECO:0000259" key="4">
    <source>
        <dbReference type="PROSITE" id="PS50013"/>
    </source>
</evidence>
<dbReference type="InterPro" id="IPR051219">
    <property type="entry name" value="Heterochromatin_chromo-domain"/>
</dbReference>
<feature type="domain" description="Chromo" evidence="4">
    <location>
        <begin position="137"/>
        <end position="195"/>
    </location>
</feature>
<dbReference type="InterPro" id="IPR023780">
    <property type="entry name" value="Chromo_domain"/>
</dbReference>
<dbReference type="InterPro" id="IPR016197">
    <property type="entry name" value="Chromo-like_dom_sf"/>
</dbReference>
<evidence type="ECO:0000256" key="1">
    <source>
        <dbReference type="ARBA" id="ARBA00004123"/>
    </source>
</evidence>
<dbReference type="PROSITE" id="PS50013">
    <property type="entry name" value="CHROMO_2"/>
    <property type="match status" value="3"/>
</dbReference>
<keyword evidence="6" id="KW-1185">Reference proteome</keyword>
<comment type="subcellular location">
    <subcellularLocation>
        <location evidence="1">Nucleus</location>
    </subcellularLocation>
</comment>
<dbReference type="PRINTS" id="PR00504">
    <property type="entry name" value="CHROMODOMAIN"/>
</dbReference>
<feature type="domain" description="Chromo" evidence="4">
    <location>
        <begin position="47"/>
        <end position="105"/>
    </location>
</feature>
<dbReference type="Pfam" id="PF00385">
    <property type="entry name" value="Chromo"/>
    <property type="match status" value="2"/>
</dbReference>